<evidence type="ECO:0000313" key="2">
    <source>
        <dbReference type="EMBL" id="JAR66380.1"/>
    </source>
</evidence>
<evidence type="ECO:0000256" key="1">
    <source>
        <dbReference type="SAM" id="MobiDB-lite"/>
    </source>
</evidence>
<protein>
    <submittedName>
        <fullName evidence="2">Interleukin</fullName>
    </submittedName>
</protein>
<dbReference type="GO" id="GO:0005576">
    <property type="term" value="C:extracellular region"/>
    <property type="evidence" value="ECO:0007669"/>
    <property type="project" value="InterPro"/>
</dbReference>
<dbReference type="InterPro" id="IPR020453">
    <property type="entry name" value="IL-22"/>
</dbReference>
<dbReference type="PRINTS" id="PR01937">
    <property type="entry name" value="INTRLEUKIN24"/>
</dbReference>
<dbReference type="GeneTree" id="ENSGT01020000230588"/>
<dbReference type="Gene3D" id="1.20.1250.10">
    <property type="match status" value="1"/>
</dbReference>
<feature type="region of interest" description="Disordered" evidence="1">
    <location>
        <begin position="40"/>
        <end position="72"/>
    </location>
</feature>
<dbReference type="EMBL" id="GCES01019943">
    <property type="protein sequence ID" value="JAR66380.1"/>
    <property type="molecule type" value="Transcribed_RNA"/>
</dbReference>
<evidence type="ECO:0000313" key="3">
    <source>
        <dbReference type="Ensembl" id="ENSFHEP00000012290.1"/>
    </source>
</evidence>
<dbReference type="PANTHER" id="PTHR48488:SF1">
    <property type="entry name" value="INTERLEUKIN-22"/>
    <property type="match status" value="1"/>
</dbReference>
<dbReference type="InterPro" id="IPR020444">
    <property type="entry name" value="IL-24"/>
</dbReference>
<dbReference type="Ensembl" id="ENSFHET00000019502.1">
    <property type="protein sequence ID" value="ENSFHEP00000012293.1"/>
    <property type="gene ID" value="ENSFHEG00000013752.1"/>
</dbReference>
<dbReference type="PANTHER" id="PTHR48488">
    <property type="entry name" value="INTERLEUKIN-22"/>
    <property type="match status" value="1"/>
</dbReference>
<reference evidence="2" key="1">
    <citation type="submission" date="2015-01" db="EMBL/GenBank/DDBJ databases">
        <title>EvidentialGene: Evidence-directed Construction of Complete mRNA Transcriptomes without Genomes.</title>
        <authorList>
            <person name="Gilbert D.G."/>
        </authorList>
    </citation>
    <scope>NUCLEOTIDE SEQUENCE</scope>
</reference>
<proteinExistence type="predicted"/>
<reference evidence="3" key="2">
    <citation type="submission" date="2025-05" db="UniProtKB">
        <authorList>
            <consortium name="Ensembl"/>
        </authorList>
    </citation>
    <scope>IDENTIFICATION</scope>
</reference>
<feature type="compositionally biased region" description="Basic and acidic residues" evidence="1">
    <location>
        <begin position="58"/>
        <end position="72"/>
    </location>
</feature>
<dbReference type="InterPro" id="IPR009079">
    <property type="entry name" value="4_helix_cytokine-like_core"/>
</dbReference>
<organism evidence="2">
    <name type="scientific">Fundulus heteroclitus</name>
    <name type="common">Killifish</name>
    <name type="synonym">Mummichog</name>
    <dbReference type="NCBI Taxonomy" id="8078"/>
    <lineage>
        <taxon>Eukaryota</taxon>
        <taxon>Metazoa</taxon>
        <taxon>Chordata</taxon>
        <taxon>Craniata</taxon>
        <taxon>Vertebrata</taxon>
        <taxon>Euteleostomi</taxon>
        <taxon>Actinopterygii</taxon>
        <taxon>Neopterygii</taxon>
        <taxon>Teleostei</taxon>
        <taxon>Neoteleostei</taxon>
        <taxon>Acanthomorphata</taxon>
        <taxon>Ovalentaria</taxon>
        <taxon>Atherinomorphae</taxon>
        <taxon>Cyprinodontiformes</taxon>
        <taxon>Fundulidae</taxon>
        <taxon>Fundulus</taxon>
    </lineage>
</organism>
<evidence type="ECO:0000313" key="4">
    <source>
        <dbReference type="Proteomes" id="UP000265000"/>
    </source>
</evidence>
<keyword evidence="4" id="KW-1185">Reference proteome</keyword>
<dbReference type="SUPFAM" id="SSF47266">
    <property type="entry name" value="4-helical cytokines"/>
    <property type="match status" value="1"/>
</dbReference>
<dbReference type="Ensembl" id="ENSFHET00000019518.1">
    <property type="protein sequence ID" value="ENSFHEP00000012290.1"/>
    <property type="gene ID" value="ENSFHEG00000013752.1"/>
</dbReference>
<sequence length="193" mass="22084">MKLDNVKVASCLRSAAAALAVLFLIGWTEQVVSLPVSQTARRSQPFKDPKTHQAVQEVSEHAQRKEHEEDTSVRLMPRVNAEQQSHVEICCLHANILNFYLKNILPKYSNSHPRMHKLQTDLHRVSEDLQSQGCNLTHYHDHQHAVEFRRKLERMEDERGINKAVGEIVILFTYLHDYCEAPNPSANATANNN</sequence>
<name>A0A146ZJ90_FUNHE</name>
<accession>A0A146ZJ90</accession>
<dbReference type="AlphaFoldDB" id="A0A146ZJ90"/>
<dbReference type="Proteomes" id="UP000265000">
    <property type="component" value="Unplaced"/>
</dbReference>
<dbReference type="STRING" id="8078.ENSFHEP00000012293"/>
<dbReference type="Pfam" id="PF14565">
    <property type="entry name" value="IL22"/>
    <property type="match status" value="1"/>
</dbReference>